<keyword evidence="2" id="KW-1185">Reference proteome</keyword>
<dbReference type="Pfam" id="PF09411">
    <property type="entry name" value="PagL"/>
    <property type="match status" value="1"/>
</dbReference>
<sequence length="366" mass="41464">MKRLIFVLQLLVGTVAFGQQHGVEVNYQLGTNIPIHPRYPAIKELVQTTEIAWLQRTQGKKIWSILYKQPTVAYLLAYQTLGNKDVLGEAFYLVPCLDFKLFKAKRFDWLLRVGWGAGLITKTFNSFTNKKNIVIGAPINACATVRTLFRYQIADPLHLYIGAGITHYSNGGFTNPNLGINIPFAQIGIQYSFNAPKIPDSLSQQVLAKLPALNQSFRPFINIGLGLTENGTRGPKYPIYSISLGVSRLMARISKLSLSVEYLYNTAPYVFDRHNGGLKLEHLNYARLSVLATHELLFGHWGLVTAIGVYVNKHRFQRSVIASKVGFNFYLHNYFKKFKHQLWMGCHIRAYAGEAEFVELVIGYNW</sequence>
<evidence type="ECO:0000313" key="1">
    <source>
        <dbReference type="EMBL" id="BDS13831.1"/>
    </source>
</evidence>
<dbReference type="AlphaFoldDB" id="A0A915YIZ3"/>
<dbReference type="Gene3D" id="2.40.160.20">
    <property type="match status" value="1"/>
</dbReference>
<dbReference type="Proteomes" id="UP001060919">
    <property type="component" value="Chromosome"/>
</dbReference>
<dbReference type="EMBL" id="AP026867">
    <property type="protein sequence ID" value="BDS13831.1"/>
    <property type="molecule type" value="Genomic_DNA"/>
</dbReference>
<dbReference type="InterPro" id="IPR018550">
    <property type="entry name" value="Lipid-A_deacylase-rel"/>
</dbReference>
<gene>
    <name evidence="1" type="ORF">AsAng_0045930</name>
</gene>
<proteinExistence type="predicted"/>
<dbReference type="GO" id="GO:0016787">
    <property type="term" value="F:hydrolase activity"/>
    <property type="evidence" value="ECO:0007669"/>
    <property type="project" value="UniProtKB-KW"/>
</dbReference>
<dbReference type="KEGG" id="aup:AsAng_0045930"/>
<keyword evidence="1" id="KW-0378">Hydrolase</keyword>
<reference evidence="1" key="1">
    <citation type="submission" date="2022-09" db="EMBL/GenBank/DDBJ databases">
        <title>Aureispira anguillicida sp. nov., isolated from Leptocephalus of Japanese eel Anguilla japonica.</title>
        <authorList>
            <person name="Yuasa K."/>
            <person name="Mekata T."/>
            <person name="Ikunari K."/>
        </authorList>
    </citation>
    <scope>NUCLEOTIDE SEQUENCE</scope>
    <source>
        <strain evidence="1">EL160426</strain>
    </source>
</reference>
<name>A0A915YIZ3_9BACT</name>
<organism evidence="1 2">
    <name type="scientific">Aureispira anguillae</name>
    <dbReference type="NCBI Taxonomy" id="2864201"/>
    <lineage>
        <taxon>Bacteria</taxon>
        <taxon>Pseudomonadati</taxon>
        <taxon>Bacteroidota</taxon>
        <taxon>Saprospiria</taxon>
        <taxon>Saprospirales</taxon>
        <taxon>Saprospiraceae</taxon>
        <taxon>Aureispira</taxon>
    </lineage>
</organism>
<protein>
    <submittedName>
        <fullName evidence="1">Acyloxyacyl hydrolase</fullName>
    </submittedName>
</protein>
<evidence type="ECO:0000313" key="2">
    <source>
        <dbReference type="Proteomes" id="UP001060919"/>
    </source>
</evidence>
<accession>A0A915YIZ3</accession>
<dbReference type="RefSeq" id="WP_264789083.1">
    <property type="nucleotide sequence ID" value="NZ_AP026867.1"/>
</dbReference>